<keyword evidence="3" id="KW-0223">Dioxygenase</keyword>
<dbReference type="PANTHER" id="PTHR11903:SF37">
    <property type="entry name" value="PSI-PRODUCING OXYGENASE A"/>
    <property type="match status" value="1"/>
</dbReference>
<name>A0A2P5I1C5_DIAHE</name>
<dbReference type="GO" id="GO:0006979">
    <property type="term" value="P:response to oxidative stress"/>
    <property type="evidence" value="ECO:0007669"/>
    <property type="project" value="InterPro"/>
</dbReference>
<dbReference type="CDD" id="cd20612">
    <property type="entry name" value="CYP_LDS-like_C"/>
    <property type="match status" value="1"/>
</dbReference>
<dbReference type="SUPFAM" id="SSF48113">
    <property type="entry name" value="Heme-dependent peroxidases"/>
    <property type="match status" value="1"/>
</dbReference>
<dbReference type="InterPro" id="IPR019791">
    <property type="entry name" value="Haem_peroxidase_animal"/>
</dbReference>
<dbReference type="Gene3D" id="1.10.630.10">
    <property type="entry name" value="Cytochrome P450"/>
    <property type="match status" value="1"/>
</dbReference>
<dbReference type="InParanoid" id="A0A2P5I1C5"/>
<accession>A0A2P5I1C5</accession>
<dbReference type="InterPro" id="IPR034812">
    <property type="entry name" value="Ppo-like_N"/>
</dbReference>
<keyword evidence="5 6" id="KW-0408">Iron</keyword>
<evidence type="ECO:0000256" key="4">
    <source>
        <dbReference type="ARBA" id="ARBA00023002"/>
    </source>
</evidence>
<dbReference type="PROSITE" id="PS50292">
    <property type="entry name" value="PEROXIDASE_3"/>
    <property type="match status" value="1"/>
</dbReference>
<sequence>MASFDPPKTRTETSKVMGLALRAAEDLHSQAGRVGDNINLVRNFGQTVLANGVIDDRKFLYEDIIRLASSLPNDSQLRNDLSGAFIKSLWGALPHPPMSFLGDEFKYRTADGSNNNIMNPQLGAKGSSYARSVIPTHTRNINLPDPGIIFDSLLSREGRARESPTRVSSSLFHFATIIIHDIFKTSPGTANLDCSSYLDLGPLYGHDEKQQSSVRTKKDGRLKKDTFAEQRLIGQPPGACAMLVAFNRFHNYIVGELATINENDRFSMPRGSPDTPEYKAALAKHDNDLFQTGRLITCGLYVNIILGDYLRTILNLNDNPVASDWNLDPRGTFTNVLDPDGTPKGLGNQVSAEFNFVYRWHAAISNQDEEWLNKFIADEVLPGIDPTTVNPRELGQYLKAWLDEHAPEKKPETWTFGNLKRVDGAFKDADLINILSAATDAVSGAFGARNTPVALRAVEMLGINQGRQWGLASLNEFRQFFKLKPFTSFEEINSQPGIAEALEALYGHPDNIELYPGLMAEEAKPPFSPGSGLCPGYTISEAILSDATTLVRGDRFYALEYGPQSLTSFGFKEVASDYDVAGGGLMFKLLMRAFPGWYRSNSVYALYPFSTPDRTREIFLKNGLPHDIQLSYERPRFTPPPVAVKSYKSVINVLSDQQSFKVPWGEHTYQLTGHDYPLSGDMPANAKQRKEINESLYQPQATLEEVRKFYETVTTNLIQKNKRKLGTPTYQIDVVKDIGNLAHALFTARFLALPLQEDPNSNGPGLTAHEIFRAQASIFQYVFIDVDTAKSYKNRVQGSRDAKMLGNVMRKVVESAKHKPGLIEMLVGLLGHGKEVPDIPGFGKDMVHRLLRDGKSVEDVVWELISTQSAVAATQAAGWAQLIEVYMSDMYKDHWPAIVALAKSDSPTAFEKLRKYVLEGFRLYPAASGVIRVTAANDLQVNDGDNTISLPQGAGIFVDFTAAGSDPAKFPDPSMIRIDRPEAIYIHHGWGLHQCLGQARTTTAGAAMLKAFARSCPNVRRTPGPAGEIKSKLFNGQFPVFLAEDGGSWEAFPVSKKVLFDVVDGPNGSSNGHRNGYNSHEGNGHY</sequence>
<dbReference type="CDD" id="cd09817">
    <property type="entry name" value="linoleate_diol_synthase_like"/>
    <property type="match status" value="1"/>
</dbReference>
<evidence type="ECO:0000313" key="7">
    <source>
        <dbReference type="EMBL" id="POS76310.1"/>
    </source>
</evidence>
<evidence type="ECO:0000256" key="6">
    <source>
        <dbReference type="PIRSR" id="PIRSR619791-2"/>
    </source>
</evidence>
<dbReference type="InterPro" id="IPR050783">
    <property type="entry name" value="Oxylipin_biosynth_metab"/>
</dbReference>
<dbReference type="Proteomes" id="UP000094444">
    <property type="component" value="Unassembled WGS sequence"/>
</dbReference>
<dbReference type="GO" id="GO:0006631">
    <property type="term" value="P:fatty acid metabolic process"/>
    <property type="evidence" value="ECO:0007669"/>
    <property type="project" value="UniProtKB-ARBA"/>
</dbReference>
<dbReference type="SUPFAM" id="SSF48264">
    <property type="entry name" value="Cytochrome P450"/>
    <property type="match status" value="1"/>
</dbReference>
<evidence type="ECO:0000256" key="5">
    <source>
        <dbReference type="ARBA" id="ARBA00023004"/>
    </source>
</evidence>
<evidence type="ECO:0000313" key="8">
    <source>
        <dbReference type="Proteomes" id="UP000094444"/>
    </source>
</evidence>
<keyword evidence="2 6" id="KW-0479">Metal-binding</keyword>
<keyword evidence="8" id="KW-1185">Reference proteome</keyword>
<dbReference type="GO" id="GO:0051213">
    <property type="term" value="F:dioxygenase activity"/>
    <property type="evidence" value="ECO:0007669"/>
    <property type="project" value="UniProtKB-KW"/>
</dbReference>
<dbReference type="PRINTS" id="PR00457">
    <property type="entry name" value="ANPEROXIDASE"/>
</dbReference>
<dbReference type="GO" id="GO:0005506">
    <property type="term" value="F:iron ion binding"/>
    <property type="evidence" value="ECO:0007669"/>
    <property type="project" value="InterPro"/>
</dbReference>
<dbReference type="Pfam" id="PF03098">
    <property type="entry name" value="An_peroxidase"/>
    <property type="match status" value="2"/>
</dbReference>
<dbReference type="GO" id="GO:0020037">
    <property type="term" value="F:heme binding"/>
    <property type="evidence" value="ECO:0007669"/>
    <property type="project" value="InterPro"/>
</dbReference>
<keyword evidence="4" id="KW-0560">Oxidoreductase</keyword>
<feature type="binding site" description="axial binding residue" evidence="6">
    <location>
        <position position="361"/>
    </location>
    <ligand>
        <name>heme b</name>
        <dbReference type="ChEBI" id="CHEBI:60344"/>
    </ligand>
    <ligandPart>
        <name>Fe</name>
        <dbReference type="ChEBI" id="CHEBI:18248"/>
    </ligandPart>
</feature>
<dbReference type="GO" id="GO:0004601">
    <property type="term" value="F:peroxidase activity"/>
    <property type="evidence" value="ECO:0007669"/>
    <property type="project" value="InterPro"/>
</dbReference>
<dbReference type="STRING" id="158607.A0A2P5I1C5"/>
<dbReference type="OrthoDB" id="823504at2759"/>
<dbReference type="AlphaFoldDB" id="A0A2P5I1C5"/>
<dbReference type="InterPro" id="IPR036396">
    <property type="entry name" value="Cyt_P450_sf"/>
</dbReference>
<evidence type="ECO:0008006" key="9">
    <source>
        <dbReference type="Google" id="ProtNLM"/>
    </source>
</evidence>
<dbReference type="Gene3D" id="1.10.640.10">
    <property type="entry name" value="Haem peroxidase domain superfamily, animal type"/>
    <property type="match status" value="1"/>
</dbReference>
<dbReference type="EMBL" id="MAVT02000384">
    <property type="protein sequence ID" value="POS76310.1"/>
    <property type="molecule type" value="Genomic_DNA"/>
</dbReference>
<organism evidence="7 8">
    <name type="scientific">Diaporthe helianthi</name>
    <dbReference type="NCBI Taxonomy" id="158607"/>
    <lineage>
        <taxon>Eukaryota</taxon>
        <taxon>Fungi</taxon>
        <taxon>Dikarya</taxon>
        <taxon>Ascomycota</taxon>
        <taxon>Pezizomycotina</taxon>
        <taxon>Sordariomycetes</taxon>
        <taxon>Sordariomycetidae</taxon>
        <taxon>Diaporthales</taxon>
        <taxon>Diaporthaceae</taxon>
        <taxon>Diaporthe</taxon>
    </lineage>
</organism>
<keyword evidence="1 6" id="KW-0349">Heme</keyword>
<proteinExistence type="predicted"/>
<protein>
    <recommendedName>
        <fullName evidence="9">Linoleate diol synthase</fullName>
    </recommendedName>
</protein>
<dbReference type="GO" id="GO:0004497">
    <property type="term" value="F:monooxygenase activity"/>
    <property type="evidence" value="ECO:0007669"/>
    <property type="project" value="InterPro"/>
</dbReference>
<dbReference type="GO" id="GO:0016705">
    <property type="term" value="F:oxidoreductase activity, acting on paired donors, with incorporation or reduction of molecular oxygen"/>
    <property type="evidence" value="ECO:0007669"/>
    <property type="project" value="InterPro"/>
</dbReference>
<evidence type="ECO:0000256" key="1">
    <source>
        <dbReference type="ARBA" id="ARBA00022617"/>
    </source>
</evidence>
<reference evidence="7" key="1">
    <citation type="submission" date="2017-09" db="EMBL/GenBank/DDBJ databases">
        <title>Polyketide synthases of a Diaporthe helianthi virulent isolate.</title>
        <authorList>
            <person name="Baroncelli R."/>
        </authorList>
    </citation>
    <scope>NUCLEOTIDE SEQUENCE [LARGE SCALE GENOMIC DNA]</scope>
    <source>
        <strain evidence="7">7/96</strain>
    </source>
</reference>
<comment type="caution">
    <text evidence="7">The sequence shown here is derived from an EMBL/GenBank/DDBJ whole genome shotgun (WGS) entry which is preliminary data.</text>
</comment>
<dbReference type="PANTHER" id="PTHR11903">
    <property type="entry name" value="PROSTAGLANDIN G/H SYNTHASE"/>
    <property type="match status" value="1"/>
</dbReference>
<gene>
    <name evidence="7" type="ORF">DHEL01_v205306</name>
</gene>
<dbReference type="InterPro" id="IPR010255">
    <property type="entry name" value="Haem_peroxidase_sf"/>
</dbReference>
<dbReference type="InterPro" id="IPR037120">
    <property type="entry name" value="Haem_peroxidase_sf_animal"/>
</dbReference>
<evidence type="ECO:0000256" key="2">
    <source>
        <dbReference type="ARBA" id="ARBA00022723"/>
    </source>
</evidence>
<evidence type="ECO:0000256" key="3">
    <source>
        <dbReference type="ARBA" id="ARBA00022964"/>
    </source>
</evidence>